<protein>
    <recommendedName>
        <fullName evidence="3">F-box domain-containing protein</fullName>
    </recommendedName>
</protein>
<dbReference type="RefSeq" id="XP_062627786.1">
    <property type="nucleotide sequence ID" value="XM_062771802.1"/>
</dbReference>
<evidence type="ECO:0008006" key="3">
    <source>
        <dbReference type="Google" id="ProtNLM"/>
    </source>
</evidence>
<accession>A0AAF0YBJ0</accession>
<gene>
    <name evidence="1" type="ORF">LOC62_04G005275</name>
</gene>
<evidence type="ECO:0000313" key="1">
    <source>
        <dbReference type="EMBL" id="WOO81754.1"/>
    </source>
</evidence>
<dbReference type="GeneID" id="87808504"/>
<reference evidence="1" key="1">
    <citation type="submission" date="2023-10" db="EMBL/GenBank/DDBJ databases">
        <authorList>
            <person name="Noh H."/>
        </authorList>
    </citation>
    <scope>NUCLEOTIDE SEQUENCE</scope>
    <source>
        <strain evidence="1">DUCC4014</strain>
    </source>
</reference>
<organism evidence="1 2">
    <name type="scientific">Vanrija pseudolonga</name>
    <dbReference type="NCBI Taxonomy" id="143232"/>
    <lineage>
        <taxon>Eukaryota</taxon>
        <taxon>Fungi</taxon>
        <taxon>Dikarya</taxon>
        <taxon>Basidiomycota</taxon>
        <taxon>Agaricomycotina</taxon>
        <taxon>Tremellomycetes</taxon>
        <taxon>Trichosporonales</taxon>
        <taxon>Trichosporonaceae</taxon>
        <taxon>Vanrija</taxon>
    </lineage>
</organism>
<sequence>MDSTAYPHILERIIQQCPAVSTLLALRATSRRCRDVADATLFHHAVLRREWHQPKPKGKLRKLLRRITAPELTAMRRFVMVLPAGSSIAQDVPMLPFLPRKAEILDLEGARPGKRATHNFLDNGGPAWMSQEQELSTIPFGAYLHYATLVLRRIGRSAQEDWGHVRDTTVDFLALPSDPERDPWRCLRIRLPLVTRRYVLHLHWPDGCDAPAHDLFYFTGRRFRQWPAVREAVLVLSPHCSPPRRERVLEAIERIANQFGSSMCEAVTSLTVVGLEVWLPGVTFAEFKPGLTDYLVDNMDRRFPYTGSVADPTQLRTACEGIVFNTLEEWWDSLGDMKDLVGVWPRHSRRAL</sequence>
<evidence type="ECO:0000313" key="2">
    <source>
        <dbReference type="Proteomes" id="UP000827549"/>
    </source>
</evidence>
<dbReference type="Proteomes" id="UP000827549">
    <property type="component" value="Chromosome 4"/>
</dbReference>
<dbReference type="AlphaFoldDB" id="A0AAF0YBJ0"/>
<dbReference type="EMBL" id="CP086717">
    <property type="protein sequence ID" value="WOO81754.1"/>
    <property type="molecule type" value="Genomic_DNA"/>
</dbReference>
<name>A0AAF0YBJ0_9TREE</name>
<keyword evidence="2" id="KW-1185">Reference proteome</keyword>
<proteinExistence type="predicted"/>